<dbReference type="GO" id="GO:0000976">
    <property type="term" value="F:transcription cis-regulatory region binding"/>
    <property type="evidence" value="ECO:0007669"/>
    <property type="project" value="TreeGrafter"/>
</dbReference>
<protein>
    <recommendedName>
        <fullName evidence="4">Zn(2)-C6 fungal-type domain-containing protein</fullName>
    </recommendedName>
</protein>
<organism evidence="5 6">
    <name type="scientific">Eeniella nana</name>
    <name type="common">Yeast</name>
    <name type="synonym">Brettanomyces nanus</name>
    <dbReference type="NCBI Taxonomy" id="13502"/>
    <lineage>
        <taxon>Eukaryota</taxon>
        <taxon>Fungi</taxon>
        <taxon>Dikarya</taxon>
        <taxon>Ascomycota</taxon>
        <taxon>Saccharomycotina</taxon>
        <taxon>Pichiomycetes</taxon>
        <taxon>Pichiales</taxon>
        <taxon>Pichiaceae</taxon>
        <taxon>Brettanomyces</taxon>
    </lineage>
</organism>
<dbReference type="Proteomes" id="UP000662931">
    <property type="component" value="Chromosome 4"/>
</dbReference>
<dbReference type="Gene3D" id="4.10.240.10">
    <property type="entry name" value="Zn(2)-C6 fungal-type DNA-binding domain"/>
    <property type="match status" value="1"/>
</dbReference>
<evidence type="ECO:0000259" key="4">
    <source>
        <dbReference type="PROSITE" id="PS50048"/>
    </source>
</evidence>
<dbReference type="PROSITE" id="PS50048">
    <property type="entry name" value="ZN2_CY6_FUNGAL_2"/>
    <property type="match status" value="1"/>
</dbReference>
<dbReference type="SUPFAM" id="SSF57701">
    <property type="entry name" value="Zn2/Cys6 DNA-binding domain"/>
    <property type="match status" value="1"/>
</dbReference>
<dbReference type="PANTHER" id="PTHR37534">
    <property type="entry name" value="TRANSCRIPTIONAL ACTIVATOR PROTEIN UGA3"/>
    <property type="match status" value="1"/>
</dbReference>
<reference evidence="5" key="1">
    <citation type="submission" date="2020-10" db="EMBL/GenBank/DDBJ databases">
        <authorList>
            <person name="Roach M.J.R."/>
        </authorList>
    </citation>
    <scope>NUCLEOTIDE SEQUENCE</scope>
    <source>
        <strain evidence="5">CBS 1945</strain>
    </source>
</reference>
<comment type="subcellular location">
    <subcellularLocation>
        <location evidence="1">Nucleus</location>
    </subcellularLocation>
</comment>
<dbReference type="PROSITE" id="PS00463">
    <property type="entry name" value="ZN2_CY6_FUNGAL_1"/>
    <property type="match status" value="1"/>
</dbReference>
<dbReference type="AlphaFoldDB" id="A0A875RWG4"/>
<dbReference type="GO" id="GO:0008270">
    <property type="term" value="F:zinc ion binding"/>
    <property type="evidence" value="ECO:0007669"/>
    <property type="project" value="InterPro"/>
</dbReference>
<feature type="compositionally biased region" description="Polar residues" evidence="3">
    <location>
        <begin position="1"/>
        <end position="16"/>
    </location>
</feature>
<dbReference type="InterPro" id="IPR036864">
    <property type="entry name" value="Zn2-C6_fun-type_DNA-bd_sf"/>
</dbReference>
<name>A0A875RWG4_EENNA</name>
<dbReference type="Pfam" id="PF11951">
    <property type="entry name" value="Fungal_trans_2"/>
    <property type="match status" value="1"/>
</dbReference>
<evidence type="ECO:0000313" key="6">
    <source>
        <dbReference type="Proteomes" id="UP000662931"/>
    </source>
</evidence>
<dbReference type="GO" id="GO:0005634">
    <property type="term" value="C:nucleus"/>
    <property type="evidence" value="ECO:0007669"/>
    <property type="project" value="UniProtKB-SubCell"/>
</dbReference>
<feature type="domain" description="Zn(2)-C6 fungal-type" evidence="4">
    <location>
        <begin position="47"/>
        <end position="77"/>
    </location>
</feature>
<dbReference type="InterPro" id="IPR021858">
    <property type="entry name" value="Fun_TF"/>
</dbReference>
<proteinExistence type="predicted"/>
<dbReference type="EMBL" id="CP064815">
    <property type="protein sequence ID" value="QPG76287.1"/>
    <property type="molecule type" value="Genomic_DNA"/>
</dbReference>
<dbReference type="GeneID" id="62197073"/>
<feature type="compositionally biased region" description="Basic and acidic residues" evidence="3">
    <location>
        <begin position="17"/>
        <end position="32"/>
    </location>
</feature>
<dbReference type="RefSeq" id="XP_038779852.1">
    <property type="nucleotide sequence ID" value="XM_038923924.1"/>
</dbReference>
<dbReference type="Pfam" id="PF00172">
    <property type="entry name" value="Zn_clus"/>
    <property type="match status" value="1"/>
</dbReference>
<feature type="region of interest" description="Disordered" evidence="3">
    <location>
        <begin position="1"/>
        <end position="39"/>
    </location>
</feature>
<dbReference type="PANTHER" id="PTHR37534:SF49">
    <property type="entry name" value="LYSINE BIOSYNTHESIS REGULATORY PROTEIN LYS14"/>
    <property type="match status" value="1"/>
</dbReference>
<evidence type="ECO:0000256" key="1">
    <source>
        <dbReference type="ARBA" id="ARBA00004123"/>
    </source>
</evidence>
<gene>
    <name evidence="5" type="ORF">FOA43_003673</name>
</gene>
<dbReference type="OrthoDB" id="416217at2759"/>
<evidence type="ECO:0000256" key="2">
    <source>
        <dbReference type="ARBA" id="ARBA00023242"/>
    </source>
</evidence>
<dbReference type="InterPro" id="IPR001138">
    <property type="entry name" value="Zn2Cys6_DnaBD"/>
</dbReference>
<dbReference type="KEGG" id="bnn:FOA43_003673"/>
<evidence type="ECO:0000313" key="5">
    <source>
        <dbReference type="EMBL" id="QPG76287.1"/>
    </source>
</evidence>
<dbReference type="SMART" id="SM00066">
    <property type="entry name" value="GAL4"/>
    <property type="match status" value="1"/>
</dbReference>
<evidence type="ECO:0000256" key="3">
    <source>
        <dbReference type="SAM" id="MobiDB-lite"/>
    </source>
</evidence>
<keyword evidence="6" id="KW-1185">Reference proteome</keyword>
<dbReference type="GO" id="GO:0045944">
    <property type="term" value="P:positive regulation of transcription by RNA polymerase II"/>
    <property type="evidence" value="ECO:0007669"/>
    <property type="project" value="TreeGrafter"/>
</dbReference>
<accession>A0A875RWG4</accession>
<keyword evidence="2" id="KW-0539">Nucleus</keyword>
<dbReference type="CDD" id="cd00067">
    <property type="entry name" value="GAL4"/>
    <property type="match status" value="1"/>
</dbReference>
<sequence length="890" mass="100810">MPSPNIVSKTVKVNPSNEKRSSSELSDPDVHHSVKHHKKRRKYSRNGCLSCKRRKIKCDEKLPMCSRCARLSLDCVYYRVYKFQSGLRSQEIDPRPIKSIQDVQDSVPQQSLIQPLQFKNSLPSTQPLLLDTGQSIAFTNSSDGAAKNNSVPLNLSSSSRTSMKALPPSCISSTGFALDPTSSGSTVPSSVFTPSISDNFSSQQMTSLLANQELLVGDILAADERYHSPTSGLINQAGISLDASNSQVSLGSQDSQVPVEPQAYQMSRSLYMDTNLLDLSRYQDIDLQDFANSFFNNGKIKMDTRISDENTLFEYDFHSNLNKSAHDLEDSNIYEAFHLSQTETVHFHSFMKNVHLILNPFAATYLSSPFMKVFLANAQKSPYLLNAMLASGARYLLEKVRSERDSILKLSDPVDSAVVKNIGRQINIHEKSRTLYLSNCFNYLKQALENPEKIFLEVESALLTSLILTADLSSYPDNRWSVHLKGAQQFLRNYAKAKRTATPAIMIAKYLFSGMEISAWMFCSSASCMVNYDELNEWLPIPMNHGSLRELSRLGLVYDGYKEEVNDLGASCIVPALGAFKVYVGFTDDVANVVKHIILARSQVIHSSEAVDPMMVCKIFALIEKAKSFFIMTNEAPFQIPITSKFHPLYEGEDKTKAPLGGYYHILKQGLESKDSWFSYFDFCNRIRIDALHLYVLVSSSFMDASPKRKLVRKLFKSAIKDVQFLIWFLGNHLSEADEKMLEEYYSSFIIVTGTDGIENIDLQSDKVRMSKEKIDRICAKTLRETLDGKIHYSEFIEYQIDHRICMVQWCLLIFGYCCVTAREKILIECLLMRLLQVGVRSGKFSLNILNKVWTQRRIRYKDTTGRLLKLDPGFENSFFMDHDNGFLFT</sequence>
<dbReference type="GO" id="GO:0000981">
    <property type="term" value="F:DNA-binding transcription factor activity, RNA polymerase II-specific"/>
    <property type="evidence" value="ECO:0007669"/>
    <property type="project" value="InterPro"/>
</dbReference>